<dbReference type="InterPro" id="IPR020479">
    <property type="entry name" value="HD_metazoa"/>
</dbReference>
<evidence type="ECO:0000313" key="11">
    <source>
        <dbReference type="Proteomes" id="UP000321570"/>
    </source>
</evidence>
<dbReference type="InterPro" id="IPR019549">
    <property type="entry name" value="Homeobox-engrailed_C-terminal"/>
</dbReference>
<dbReference type="FunFam" id="1.10.10.60:FF:000189">
    <property type="entry name" value="Homeobox protein engrailed-like"/>
    <property type="match status" value="1"/>
</dbReference>
<dbReference type="InterPro" id="IPR050720">
    <property type="entry name" value="Engrailed_Homeobox_TFs"/>
</dbReference>
<evidence type="ECO:0000313" key="10">
    <source>
        <dbReference type="EMBL" id="VUZ47186.1"/>
    </source>
</evidence>
<dbReference type="InterPro" id="IPR000747">
    <property type="entry name" value="HD_engrailed"/>
</dbReference>
<evidence type="ECO:0000256" key="5">
    <source>
        <dbReference type="ARBA" id="ARBA00023242"/>
    </source>
</evidence>
<dbReference type="PRINTS" id="PR00026">
    <property type="entry name" value="ENGRAILED"/>
</dbReference>
<keyword evidence="3 6" id="KW-0238">DNA-binding</keyword>
<sequence length="165" mass="19059">MGSTGFFIADILKDTEQFEDEESNSSTSTEATSWSEKSKLLDFPLPAWIFCTRYSDRPSSGPRMRKLRRKANASLNDKRPRTSFSASQINRLAAEFEREKYLNEARRQYLARELNLKESQVKIWFQNKRAKTKKASGVCNSLALYLMAEGLYNHSVRVEKSTQED</sequence>
<proteinExistence type="inferred from homology"/>
<name>A0A564YJ09_HYMDI</name>
<keyword evidence="4 6" id="KW-0371">Homeobox</keyword>
<dbReference type="PROSITE" id="PS00027">
    <property type="entry name" value="HOMEOBOX_1"/>
    <property type="match status" value="1"/>
</dbReference>
<dbReference type="AlphaFoldDB" id="A0A564YJ09"/>
<evidence type="ECO:0000256" key="6">
    <source>
        <dbReference type="PROSITE-ProRule" id="PRU00108"/>
    </source>
</evidence>
<evidence type="ECO:0000256" key="2">
    <source>
        <dbReference type="ARBA" id="ARBA00022473"/>
    </source>
</evidence>
<dbReference type="SUPFAM" id="SSF46689">
    <property type="entry name" value="Homeodomain-like"/>
    <property type="match status" value="1"/>
</dbReference>
<evidence type="ECO:0000256" key="4">
    <source>
        <dbReference type="ARBA" id="ARBA00023155"/>
    </source>
</evidence>
<dbReference type="PANTHER" id="PTHR24341">
    <property type="entry name" value="HOMEOBOX PROTEIN ENGRAILED"/>
    <property type="match status" value="1"/>
</dbReference>
<dbReference type="Pfam" id="PF10525">
    <property type="entry name" value="Engrail_1_C_sig"/>
    <property type="match status" value="1"/>
</dbReference>
<keyword evidence="11" id="KW-1185">Reference proteome</keyword>
<dbReference type="PANTHER" id="PTHR24341:SF6">
    <property type="entry name" value="HOMEOBOX PROTEIN INVECTED"/>
    <property type="match status" value="1"/>
</dbReference>
<evidence type="ECO:0000256" key="7">
    <source>
        <dbReference type="RuleBase" id="RU000682"/>
    </source>
</evidence>
<dbReference type="GO" id="GO:0005634">
    <property type="term" value="C:nucleus"/>
    <property type="evidence" value="ECO:0007669"/>
    <property type="project" value="UniProtKB-SubCell"/>
</dbReference>
<dbReference type="PRINTS" id="PR00024">
    <property type="entry name" value="HOMEOBOX"/>
</dbReference>
<dbReference type="Gene3D" id="1.10.10.60">
    <property type="entry name" value="Homeodomain-like"/>
    <property type="match status" value="1"/>
</dbReference>
<dbReference type="InterPro" id="IPR019737">
    <property type="entry name" value="Homeobox-engrailed_CS"/>
</dbReference>
<dbReference type="InterPro" id="IPR001356">
    <property type="entry name" value="HD"/>
</dbReference>
<organism evidence="10 11">
    <name type="scientific">Hymenolepis diminuta</name>
    <name type="common">Rat tapeworm</name>
    <dbReference type="NCBI Taxonomy" id="6216"/>
    <lineage>
        <taxon>Eukaryota</taxon>
        <taxon>Metazoa</taxon>
        <taxon>Spiralia</taxon>
        <taxon>Lophotrochozoa</taxon>
        <taxon>Platyhelminthes</taxon>
        <taxon>Cestoda</taxon>
        <taxon>Eucestoda</taxon>
        <taxon>Cyclophyllidea</taxon>
        <taxon>Hymenolepididae</taxon>
        <taxon>Hymenolepis</taxon>
    </lineage>
</organism>
<dbReference type="PROSITE" id="PS50071">
    <property type="entry name" value="HOMEOBOX_2"/>
    <property type="match status" value="1"/>
</dbReference>
<dbReference type="GO" id="GO:0009653">
    <property type="term" value="P:anatomical structure morphogenesis"/>
    <property type="evidence" value="ECO:0007669"/>
    <property type="project" value="UniProtKB-ARBA"/>
</dbReference>
<dbReference type="PROSITE" id="PS00033">
    <property type="entry name" value="ENGRAILED"/>
    <property type="match status" value="1"/>
</dbReference>
<evidence type="ECO:0000256" key="1">
    <source>
        <dbReference type="ARBA" id="ARBA00004123"/>
    </source>
</evidence>
<dbReference type="CDD" id="cd00086">
    <property type="entry name" value="homeodomain"/>
    <property type="match status" value="1"/>
</dbReference>
<evidence type="ECO:0000256" key="3">
    <source>
        <dbReference type="ARBA" id="ARBA00023125"/>
    </source>
</evidence>
<keyword evidence="5 6" id="KW-0539">Nucleus</keyword>
<dbReference type="SMART" id="SM00389">
    <property type="entry name" value="HOX"/>
    <property type="match status" value="1"/>
</dbReference>
<dbReference type="Pfam" id="PF00046">
    <property type="entry name" value="Homeodomain"/>
    <property type="match status" value="1"/>
</dbReference>
<comment type="similarity">
    <text evidence="8">Belongs to the Engrailed homeobox family.</text>
</comment>
<dbReference type="EMBL" id="CABIJS010000222">
    <property type="protein sequence ID" value="VUZ47186.1"/>
    <property type="molecule type" value="Genomic_DNA"/>
</dbReference>
<accession>A0A564YJ09</accession>
<evidence type="ECO:0000259" key="9">
    <source>
        <dbReference type="PROSITE" id="PS50071"/>
    </source>
</evidence>
<comment type="subcellular location">
    <subcellularLocation>
        <location evidence="1 6 7">Nucleus</location>
    </subcellularLocation>
</comment>
<reference evidence="10 11" key="1">
    <citation type="submission" date="2019-07" db="EMBL/GenBank/DDBJ databases">
        <authorList>
            <person name="Jastrzebski P J."/>
            <person name="Paukszto L."/>
            <person name="Jastrzebski P J."/>
        </authorList>
    </citation>
    <scope>NUCLEOTIDE SEQUENCE [LARGE SCALE GENOMIC DNA]</scope>
    <source>
        <strain evidence="10 11">WMS-il1</strain>
    </source>
</reference>
<dbReference type="InterPro" id="IPR017970">
    <property type="entry name" value="Homeobox_CS"/>
</dbReference>
<dbReference type="Proteomes" id="UP000321570">
    <property type="component" value="Unassembled WGS sequence"/>
</dbReference>
<dbReference type="InterPro" id="IPR009057">
    <property type="entry name" value="Homeodomain-like_sf"/>
</dbReference>
<evidence type="ECO:0000256" key="8">
    <source>
        <dbReference type="RuleBase" id="RU510713"/>
    </source>
</evidence>
<gene>
    <name evidence="10" type="ORF">WMSIL1_LOCUS6388</name>
</gene>
<protein>
    <recommendedName>
        <fullName evidence="8">Homeobox protein engrailed-like</fullName>
    </recommendedName>
</protein>
<keyword evidence="2" id="KW-0217">Developmental protein</keyword>
<feature type="domain" description="Homeobox" evidence="9">
    <location>
        <begin position="75"/>
        <end position="135"/>
    </location>
</feature>
<feature type="DNA-binding region" description="Homeobox" evidence="6">
    <location>
        <begin position="77"/>
        <end position="136"/>
    </location>
</feature>
<dbReference type="GO" id="GO:0000981">
    <property type="term" value="F:DNA-binding transcription factor activity, RNA polymerase II-specific"/>
    <property type="evidence" value="ECO:0007669"/>
    <property type="project" value="InterPro"/>
</dbReference>
<dbReference type="GO" id="GO:0000978">
    <property type="term" value="F:RNA polymerase II cis-regulatory region sequence-specific DNA binding"/>
    <property type="evidence" value="ECO:0007669"/>
    <property type="project" value="TreeGrafter"/>
</dbReference>
<dbReference type="GO" id="GO:0030182">
    <property type="term" value="P:neuron differentiation"/>
    <property type="evidence" value="ECO:0007669"/>
    <property type="project" value="TreeGrafter"/>
</dbReference>